<protein>
    <submittedName>
        <fullName evidence="11">FAD-binding Berberine family protein</fullName>
    </submittedName>
</protein>
<evidence type="ECO:0000313" key="11">
    <source>
        <dbReference type="EMBL" id="GER48918.1"/>
    </source>
</evidence>
<dbReference type="Gene3D" id="3.30.43.10">
    <property type="entry name" value="Uridine Diphospho-n-acetylenolpyruvylglucosamine Reductase, domain 2"/>
    <property type="match status" value="1"/>
</dbReference>
<name>A0A5A7QVI7_STRAF</name>
<proteinExistence type="inferred from homology"/>
<evidence type="ECO:0000256" key="6">
    <source>
        <dbReference type="ARBA" id="ARBA00022729"/>
    </source>
</evidence>
<dbReference type="InterPro" id="IPR012951">
    <property type="entry name" value="BBE"/>
</dbReference>
<keyword evidence="5" id="KW-0285">Flavoprotein</keyword>
<reference evidence="12" key="1">
    <citation type="journal article" date="2019" name="Curr. Biol.">
        <title>Genome Sequence of Striga asiatica Provides Insight into the Evolution of Plant Parasitism.</title>
        <authorList>
            <person name="Yoshida S."/>
            <person name="Kim S."/>
            <person name="Wafula E.K."/>
            <person name="Tanskanen J."/>
            <person name="Kim Y.M."/>
            <person name="Honaas L."/>
            <person name="Yang Z."/>
            <person name="Spallek T."/>
            <person name="Conn C.E."/>
            <person name="Ichihashi Y."/>
            <person name="Cheong K."/>
            <person name="Cui S."/>
            <person name="Der J.P."/>
            <person name="Gundlach H."/>
            <person name="Jiao Y."/>
            <person name="Hori C."/>
            <person name="Ishida J.K."/>
            <person name="Kasahara H."/>
            <person name="Kiba T."/>
            <person name="Kim M.S."/>
            <person name="Koo N."/>
            <person name="Laohavisit A."/>
            <person name="Lee Y.H."/>
            <person name="Lumba S."/>
            <person name="McCourt P."/>
            <person name="Mortimer J.C."/>
            <person name="Mutuku J.M."/>
            <person name="Nomura T."/>
            <person name="Sasaki-Sekimoto Y."/>
            <person name="Seto Y."/>
            <person name="Wang Y."/>
            <person name="Wakatake T."/>
            <person name="Sakakibara H."/>
            <person name="Demura T."/>
            <person name="Yamaguchi S."/>
            <person name="Yoneyama K."/>
            <person name="Manabe R.I."/>
            <person name="Nelson D.C."/>
            <person name="Schulman A.H."/>
            <person name="Timko M.P."/>
            <person name="dePamphilis C.W."/>
            <person name="Choi D."/>
            <person name="Shirasu K."/>
        </authorList>
    </citation>
    <scope>NUCLEOTIDE SEQUENCE [LARGE SCALE GENOMIC DNA]</scope>
    <source>
        <strain evidence="12">cv. UVA1</strain>
    </source>
</reference>
<dbReference type="Gene3D" id="3.40.462.20">
    <property type="match status" value="1"/>
</dbReference>
<evidence type="ECO:0000256" key="7">
    <source>
        <dbReference type="ARBA" id="ARBA00022827"/>
    </source>
</evidence>
<keyword evidence="12" id="KW-1185">Reference proteome</keyword>
<evidence type="ECO:0000256" key="8">
    <source>
        <dbReference type="ARBA" id="ARBA00023180"/>
    </source>
</evidence>
<gene>
    <name evidence="11" type="ORF">STAS_26123</name>
</gene>
<evidence type="ECO:0000256" key="1">
    <source>
        <dbReference type="ARBA" id="ARBA00001974"/>
    </source>
</evidence>
<feature type="signal peptide" evidence="9">
    <location>
        <begin position="1"/>
        <end position="23"/>
    </location>
</feature>
<dbReference type="InterPro" id="IPR016166">
    <property type="entry name" value="FAD-bd_PCMH"/>
</dbReference>
<dbReference type="Gene3D" id="3.30.465.10">
    <property type="match status" value="1"/>
</dbReference>
<evidence type="ECO:0000256" key="5">
    <source>
        <dbReference type="ARBA" id="ARBA00022630"/>
    </source>
</evidence>
<dbReference type="SUPFAM" id="SSF56176">
    <property type="entry name" value="FAD-binding/transporter-associated domain-like"/>
    <property type="match status" value="1"/>
</dbReference>
<dbReference type="GO" id="GO:0071949">
    <property type="term" value="F:FAD binding"/>
    <property type="evidence" value="ECO:0007669"/>
    <property type="project" value="InterPro"/>
</dbReference>
<dbReference type="GO" id="GO:0016491">
    <property type="term" value="F:oxidoreductase activity"/>
    <property type="evidence" value="ECO:0007669"/>
    <property type="project" value="InterPro"/>
</dbReference>
<keyword evidence="7" id="KW-0274">FAD</keyword>
<accession>A0A5A7QVI7</accession>
<comment type="caution">
    <text evidence="11">The sequence shown here is derived from an EMBL/GenBank/DDBJ whole genome shotgun (WGS) entry which is preliminary data.</text>
</comment>
<evidence type="ECO:0000256" key="9">
    <source>
        <dbReference type="SAM" id="SignalP"/>
    </source>
</evidence>
<evidence type="ECO:0000256" key="4">
    <source>
        <dbReference type="ARBA" id="ARBA00022589"/>
    </source>
</evidence>
<evidence type="ECO:0000256" key="3">
    <source>
        <dbReference type="ARBA" id="ARBA00005466"/>
    </source>
</evidence>
<dbReference type="InterPro" id="IPR036318">
    <property type="entry name" value="FAD-bd_PCMH-like_sf"/>
</dbReference>
<evidence type="ECO:0000259" key="10">
    <source>
        <dbReference type="PROSITE" id="PS51387"/>
    </source>
</evidence>
<organism evidence="11 12">
    <name type="scientific">Striga asiatica</name>
    <name type="common">Asiatic witchweed</name>
    <name type="synonym">Buchnera asiatica</name>
    <dbReference type="NCBI Taxonomy" id="4170"/>
    <lineage>
        <taxon>Eukaryota</taxon>
        <taxon>Viridiplantae</taxon>
        <taxon>Streptophyta</taxon>
        <taxon>Embryophyta</taxon>
        <taxon>Tracheophyta</taxon>
        <taxon>Spermatophyta</taxon>
        <taxon>Magnoliopsida</taxon>
        <taxon>eudicotyledons</taxon>
        <taxon>Gunneridae</taxon>
        <taxon>Pentapetalae</taxon>
        <taxon>asterids</taxon>
        <taxon>lamiids</taxon>
        <taxon>Lamiales</taxon>
        <taxon>Orobanchaceae</taxon>
        <taxon>Buchnereae</taxon>
        <taxon>Striga</taxon>
    </lineage>
</organism>
<dbReference type="Pfam" id="PF08031">
    <property type="entry name" value="BBE"/>
    <property type="match status" value="1"/>
</dbReference>
<dbReference type="PANTHER" id="PTHR32448">
    <property type="entry name" value="OS08G0158400 PROTEIN"/>
    <property type="match status" value="1"/>
</dbReference>
<dbReference type="PROSITE" id="PS51387">
    <property type="entry name" value="FAD_PCMH"/>
    <property type="match status" value="1"/>
</dbReference>
<keyword evidence="8" id="KW-0325">Glycoprotein</keyword>
<dbReference type="Proteomes" id="UP000325081">
    <property type="component" value="Unassembled WGS sequence"/>
</dbReference>
<evidence type="ECO:0000256" key="2">
    <source>
        <dbReference type="ARBA" id="ARBA00004913"/>
    </source>
</evidence>
<dbReference type="InterPro" id="IPR006094">
    <property type="entry name" value="Oxid_FAD_bind_N"/>
</dbReference>
<comment type="similarity">
    <text evidence="3">Belongs to the oxygen-dependent FAD-linked oxidoreductase family.</text>
</comment>
<evidence type="ECO:0000313" key="12">
    <source>
        <dbReference type="Proteomes" id="UP000325081"/>
    </source>
</evidence>
<dbReference type="EMBL" id="BKCP01008404">
    <property type="protein sequence ID" value="GER48918.1"/>
    <property type="molecule type" value="Genomic_DNA"/>
</dbReference>
<comment type="cofactor">
    <cofactor evidence="1">
        <name>FAD</name>
        <dbReference type="ChEBI" id="CHEBI:57692"/>
    </cofactor>
</comment>
<sequence>MTTSALFMSLLLTLTSILSPAAAYRCSWCPPAPPASPWWWRPTPPPPPPPKLSSRNFYRCLNEHSPIQFSTVYAPDIDRASFARQLSSTAQNLRCREPFVPKPLLIFAPNDESHVPAAVNCSRRLGADLRIRSLGHDYECLSYVSLMKKPFVVLDLQNLRDFAYEPRTQTAWVQAGVSTGELYYRAASATQGAYGFPAGLCMSLGIGGHITGGAYGALMRKFGLGIDNAIDARIVMADGTVVASVADYDPDLLWALKGGGGGNFGIILAWRLKLVRVPRKVTGITAVRVLDKNEMKTLDKWQKKAYRMSRDLFIRVLMQRSGLNGPVLAIYNGIYLGTRDKLVSIMAKSLPELNLNGSTECREMTWIESMVYIGGYLNGKPVDLLDRKPAFLNSFKAKSDFTRGLIPMKGLEALRDLHNAGDFSLLTIMNPLGGKVAEVSEYETAYVHRGAAYMIQYVVTTSNTSLETTAKNHEFMTKVYDTMANYIPTSDGMRESYVNYKDLDLGLTDFCPSNCSCPESWGHAYYKRNFERLVMVKTRVDPYNFFFFEQSIPLWYKQGECLKFG</sequence>
<comment type="pathway">
    <text evidence="2">Alkaloid biosynthesis.</text>
</comment>
<dbReference type="InterPro" id="IPR016169">
    <property type="entry name" value="FAD-bd_PCMH_sub2"/>
</dbReference>
<dbReference type="OrthoDB" id="525608at2759"/>
<keyword evidence="6 9" id="KW-0732">Signal</keyword>
<feature type="chain" id="PRO_5022853343" evidence="9">
    <location>
        <begin position="24"/>
        <end position="565"/>
    </location>
</feature>
<dbReference type="Pfam" id="PF01565">
    <property type="entry name" value="FAD_binding_4"/>
    <property type="match status" value="1"/>
</dbReference>
<feature type="domain" description="FAD-binding PCMH-type" evidence="10">
    <location>
        <begin position="99"/>
        <end position="277"/>
    </location>
</feature>
<keyword evidence="4" id="KW-0017">Alkaloid metabolism</keyword>
<dbReference type="InterPro" id="IPR016167">
    <property type="entry name" value="FAD-bd_PCMH_sub1"/>
</dbReference>
<dbReference type="AlphaFoldDB" id="A0A5A7QVI7"/>